<protein>
    <submittedName>
        <fullName evidence="1">Uncharacterized protein</fullName>
    </submittedName>
</protein>
<dbReference type="AlphaFoldDB" id="A0A9P3PVA2"/>
<accession>A0A9P3PVA2</accession>
<proteinExistence type="predicted"/>
<name>A0A9P3PVA2_LYOSH</name>
<keyword evidence="2" id="KW-1185">Reference proteome</keyword>
<organism evidence="1 2">
    <name type="scientific">Lyophyllum shimeji</name>
    <name type="common">Hon-shimeji</name>
    <name type="synonym">Tricholoma shimeji</name>
    <dbReference type="NCBI Taxonomy" id="47721"/>
    <lineage>
        <taxon>Eukaryota</taxon>
        <taxon>Fungi</taxon>
        <taxon>Dikarya</taxon>
        <taxon>Basidiomycota</taxon>
        <taxon>Agaricomycotina</taxon>
        <taxon>Agaricomycetes</taxon>
        <taxon>Agaricomycetidae</taxon>
        <taxon>Agaricales</taxon>
        <taxon>Tricholomatineae</taxon>
        <taxon>Lyophyllaceae</taxon>
        <taxon>Lyophyllum</taxon>
    </lineage>
</organism>
<comment type="caution">
    <text evidence="1">The sequence shown here is derived from an EMBL/GenBank/DDBJ whole genome shotgun (WGS) entry which is preliminary data.</text>
</comment>
<reference evidence="1" key="1">
    <citation type="submission" date="2022-07" db="EMBL/GenBank/DDBJ databases">
        <title>The genome of Lyophyllum shimeji provides insight into the initial evolution of ectomycorrhizal fungal genome.</title>
        <authorList>
            <person name="Kobayashi Y."/>
            <person name="Shibata T."/>
            <person name="Hirakawa H."/>
            <person name="Shigenobu S."/>
            <person name="Nishiyama T."/>
            <person name="Yamada A."/>
            <person name="Hasebe M."/>
            <person name="Kawaguchi M."/>
        </authorList>
    </citation>
    <scope>NUCLEOTIDE SEQUENCE</scope>
    <source>
        <strain evidence="1">AT787</strain>
    </source>
</reference>
<gene>
    <name evidence="1" type="ORF">LshimejAT787_1005270</name>
</gene>
<evidence type="ECO:0000313" key="2">
    <source>
        <dbReference type="Proteomes" id="UP001063166"/>
    </source>
</evidence>
<dbReference type="Proteomes" id="UP001063166">
    <property type="component" value="Unassembled WGS sequence"/>
</dbReference>
<evidence type="ECO:0000313" key="1">
    <source>
        <dbReference type="EMBL" id="GLB41927.1"/>
    </source>
</evidence>
<sequence>MPRWHAHPKSLVVSSNHRRVNLWTTGHADQERSIVVPQLNRRVLESATLRGHIIHPYRMPNHCSSASACPDNAHVPSSSSHSETLIRISQTIYFM</sequence>
<dbReference type="EMBL" id="BRPK01000010">
    <property type="protein sequence ID" value="GLB41927.1"/>
    <property type="molecule type" value="Genomic_DNA"/>
</dbReference>